<protein>
    <submittedName>
        <fullName evidence="1">Uncharacterized protein</fullName>
    </submittedName>
</protein>
<evidence type="ECO:0000313" key="2">
    <source>
        <dbReference type="Proteomes" id="UP000568380"/>
    </source>
</evidence>
<accession>A0A7W8EJH2</accession>
<dbReference type="EMBL" id="JACHIN010000009">
    <property type="protein sequence ID" value="MBB5080682.1"/>
    <property type="molecule type" value="Genomic_DNA"/>
</dbReference>
<dbReference type="RefSeq" id="WP_184967395.1">
    <property type="nucleotide sequence ID" value="NZ_JACHIN010000009.1"/>
</dbReference>
<gene>
    <name evidence="1" type="ORF">HNR40_006171</name>
</gene>
<dbReference type="AlphaFoldDB" id="A0A7W8EJH2"/>
<dbReference type="Proteomes" id="UP000568380">
    <property type="component" value="Unassembled WGS sequence"/>
</dbReference>
<keyword evidence="2" id="KW-1185">Reference proteome</keyword>
<evidence type="ECO:0000313" key="1">
    <source>
        <dbReference type="EMBL" id="MBB5080682.1"/>
    </source>
</evidence>
<organism evidence="1 2">
    <name type="scientific">Nonomuraea endophytica</name>
    <dbReference type="NCBI Taxonomy" id="714136"/>
    <lineage>
        <taxon>Bacteria</taxon>
        <taxon>Bacillati</taxon>
        <taxon>Actinomycetota</taxon>
        <taxon>Actinomycetes</taxon>
        <taxon>Streptosporangiales</taxon>
        <taxon>Streptosporangiaceae</taxon>
        <taxon>Nonomuraea</taxon>
    </lineage>
</organism>
<comment type="caution">
    <text evidence="1">The sequence shown here is derived from an EMBL/GenBank/DDBJ whole genome shotgun (WGS) entry which is preliminary data.</text>
</comment>
<name>A0A7W8EJH2_9ACTN</name>
<proteinExistence type="predicted"/>
<sequence>MIAIIITALLALTLVIGFVALVVSIHRADRRMSASVRARMATRGVQWT</sequence>
<reference evidence="1 2" key="1">
    <citation type="submission" date="2020-08" db="EMBL/GenBank/DDBJ databases">
        <title>Genomic Encyclopedia of Type Strains, Phase IV (KMG-IV): sequencing the most valuable type-strain genomes for metagenomic binning, comparative biology and taxonomic classification.</title>
        <authorList>
            <person name="Goeker M."/>
        </authorList>
    </citation>
    <scope>NUCLEOTIDE SEQUENCE [LARGE SCALE GENOMIC DNA]</scope>
    <source>
        <strain evidence="1 2">DSM 45385</strain>
    </source>
</reference>